<protein>
    <submittedName>
        <fullName evidence="1">Uncharacterized protein</fullName>
    </submittedName>
</protein>
<organism evidence="1 2">
    <name type="scientific">Deinococcus hopiensis KR-140</name>
    <dbReference type="NCBI Taxonomy" id="695939"/>
    <lineage>
        <taxon>Bacteria</taxon>
        <taxon>Thermotogati</taxon>
        <taxon>Deinococcota</taxon>
        <taxon>Deinococci</taxon>
        <taxon>Deinococcales</taxon>
        <taxon>Deinococcaceae</taxon>
        <taxon>Deinococcus</taxon>
    </lineage>
</organism>
<name>A0A1W1UAW0_9DEIO</name>
<evidence type="ECO:0000313" key="1">
    <source>
        <dbReference type="EMBL" id="SMB77941.1"/>
    </source>
</evidence>
<sequence>MSQLPVVLGYALVTTAIYAKLDVEVRLEAADQAD</sequence>
<dbReference type="AlphaFoldDB" id="A0A1W1UAW0"/>
<gene>
    <name evidence="1" type="ORF">SAMN00790413_04017</name>
</gene>
<proteinExistence type="predicted"/>
<dbReference type="EMBL" id="FWWU01000001">
    <property type="protein sequence ID" value="SMB77941.1"/>
    <property type="molecule type" value="Genomic_DNA"/>
</dbReference>
<reference evidence="1 2" key="1">
    <citation type="submission" date="2017-04" db="EMBL/GenBank/DDBJ databases">
        <authorList>
            <person name="Afonso C.L."/>
            <person name="Miller P.J."/>
            <person name="Scott M.A."/>
            <person name="Spackman E."/>
            <person name="Goraichik I."/>
            <person name="Dimitrov K.M."/>
            <person name="Suarez D.L."/>
            <person name="Swayne D.E."/>
        </authorList>
    </citation>
    <scope>NUCLEOTIDE SEQUENCE [LARGE SCALE GENOMIC DNA]</scope>
    <source>
        <strain evidence="1 2">KR-140</strain>
    </source>
</reference>
<dbReference type="Proteomes" id="UP000192582">
    <property type="component" value="Unassembled WGS sequence"/>
</dbReference>
<accession>A0A1W1UAW0</accession>
<evidence type="ECO:0000313" key="2">
    <source>
        <dbReference type="Proteomes" id="UP000192582"/>
    </source>
</evidence>
<keyword evidence="2" id="KW-1185">Reference proteome</keyword>